<dbReference type="AlphaFoldDB" id="A0A1K1M0X9"/>
<dbReference type="RefSeq" id="WP_072301944.1">
    <property type="nucleotide sequence ID" value="NZ_FPIY01000001.1"/>
</dbReference>
<feature type="domain" description="SLBB" evidence="16">
    <location>
        <begin position="146"/>
        <end position="224"/>
    </location>
</feature>
<evidence type="ECO:0000256" key="9">
    <source>
        <dbReference type="ARBA" id="ARBA00023065"/>
    </source>
</evidence>
<name>A0A1K1M0X9_9FLAO</name>
<evidence type="ECO:0000256" key="8">
    <source>
        <dbReference type="ARBA" id="ARBA00023047"/>
    </source>
</evidence>
<keyword evidence="3" id="KW-0813">Transport</keyword>
<gene>
    <name evidence="17" type="ORF">SAMN05660313_00250</name>
</gene>
<feature type="domain" description="Polysaccharide export protein N-terminal" evidence="15">
    <location>
        <begin position="45"/>
        <end position="141"/>
    </location>
</feature>
<comment type="similarity">
    <text evidence="2">Belongs to the BexD/CtrA/VexA family.</text>
</comment>
<comment type="subcellular location">
    <subcellularLocation>
        <location evidence="1">Cell outer membrane</location>
        <topology evidence="1">Multi-pass membrane protein</topology>
    </subcellularLocation>
</comment>
<evidence type="ECO:0000256" key="13">
    <source>
        <dbReference type="ARBA" id="ARBA00023237"/>
    </source>
</evidence>
<dbReference type="STRING" id="76595.SAMN05660313_00250"/>
<keyword evidence="7" id="KW-0732">Signal</keyword>
<evidence type="ECO:0000256" key="3">
    <source>
        <dbReference type="ARBA" id="ARBA00022448"/>
    </source>
</evidence>
<dbReference type="Pfam" id="PF02563">
    <property type="entry name" value="Poly_export"/>
    <property type="match status" value="1"/>
</dbReference>
<dbReference type="GO" id="GO:0015159">
    <property type="term" value="F:polysaccharide transmembrane transporter activity"/>
    <property type="evidence" value="ECO:0007669"/>
    <property type="project" value="InterPro"/>
</dbReference>
<dbReference type="PANTHER" id="PTHR33619:SF3">
    <property type="entry name" value="POLYSACCHARIDE EXPORT PROTEIN GFCE-RELATED"/>
    <property type="match status" value="1"/>
</dbReference>
<keyword evidence="14" id="KW-0449">Lipoprotein</keyword>
<dbReference type="Gene3D" id="3.10.560.10">
    <property type="entry name" value="Outer membrane lipoprotein wza domain like"/>
    <property type="match status" value="1"/>
</dbReference>
<keyword evidence="9" id="KW-0406">Ion transport</keyword>
<protein>
    <submittedName>
        <fullName evidence="17">Polysaccharide export outer membrane protein</fullName>
    </submittedName>
</protein>
<evidence type="ECO:0000256" key="1">
    <source>
        <dbReference type="ARBA" id="ARBA00004571"/>
    </source>
</evidence>
<evidence type="ECO:0000256" key="14">
    <source>
        <dbReference type="ARBA" id="ARBA00023288"/>
    </source>
</evidence>
<keyword evidence="10" id="KW-0626">Porin</keyword>
<keyword evidence="12" id="KW-0564">Palmitate</keyword>
<keyword evidence="8" id="KW-0625">Polysaccharide transport</keyword>
<accession>A0A1K1M0X9</accession>
<dbReference type="EMBL" id="FPIY01000001">
    <property type="protein sequence ID" value="SFW16804.1"/>
    <property type="molecule type" value="Genomic_DNA"/>
</dbReference>
<keyword evidence="4" id="KW-1134">Transmembrane beta strand</keyword>
<evidence type="ECO:0000313" key="17">
    <source>
        <dbReference type="EMBL" id="SFW16804.1"/>
    </source>
</evidence>
<reference evidence="18" key="1">
    <citation type="submission" date="2016-11" db="EMBL/GenBank/DDBJ databases">
        <authorList>
            <person name="Varghese N."/>
            <person name="Submissions S."/>
        </authorList>
    </citation>
    <scope>NUCLEOTIDE SEQUENCE [LARGE SCALE GENOMIC DNA]</scope>
    <source>
        <strain evidence="18">DSM 24786</strain>
    </source>
</reference>
<dbReference type="Proteomes" id="UP000183257">
    <property type="component" value="Unassembled WGS sequence"/>
</dbReference>
<keyword evidence="18" id="KW-1185">Reference proteome</keyword>
<evidence type="ECO:0000313" key="18">
    <source>
        <dbReference type="Proteomes" id="UP000183257"/>
    </source>
</evidence>
<evidence type="ECO:0000259" key="15">
    <source>
        <dbReference type="Pfam" id="PF02563"/>
    </source>
</evidence>
<evidence type="ECO:0000256" key="11">
    <source>
        <dbReference type="ARBA" id="ARBA00023136"/>
    </source>
</evidence>
<evidence type="ECO:0000256" key="6">
    <source>
        <dbReference type="ARBA" id="ARBA00022692"/>
    </source>
</evidence>
<dbReference type="InterPro" id="IPR054765">
    <property type="entry name" value="SLBB_dom"/>
</dbReference>
<dbReference type="InterPro" id="IPR049712">
    <property type="entry name" value="Poly_export"/>
</dbReference>
<evidence type="ECO:0000256" key="12">
    <source>
        <dbReference type="ARBA" id="ARBA00023139"/>
    </source>
</evidence>
<dbReference type="Pfam" id="PF22461">
    <property type="entry name" value="SLBB_2"/>
    <property type="match status" value="1"/>
</dbReference>
<keyword evidence="6" id="KW-0812">Transmembrane</keyword>
<evidence type="ECO:0000256" key="7">
    <source>
        <dbReference type="ARBA" id="ARBA00022729"/>
    </source>
</evidence>
<evidence type="ECO:0000256" key="10">
    <source>
        <dbReference type="ARBA" id="ARBA00023114"/>
    </source>
</evidence>
<dbReference type="InterPro" id="IPR003715">
    <property type="entry name" value="Poly_export_N"/>
</dbReference>
<organism evidence="17 18">
    <name type="scientific">Cellulophaga fucicola</name>
    <dbReference type="NCBI Taxonomy" id="76595"/>
    <lineage>
        <taxon>Bacteria</taxon>
        <taxon>Pseudomonadati</taxon>
        <taxon>Bacteroidota</taxon>
        <taxon>Flavobacteriia</taxon>
        <taxon>Flavobacteriales</taxon>
        <taxon>Flavobacteriaceae</taxon>
        <taxon>Cellulophaga</taxon>
    </lineage>
</organism>
<keyword evidence="11" id="KW-0472">Membrane</keyword>
<evidence type="ECO:0000259" key="16">
    <source>
        <dbReference type="Pfam" id="PF22461"/>
    </source>
</evidence>
<sequence length="262" mass="28311">MKTIQSILNKVLPFFIIAILFSCASKKDVVYFQNLSAFETMVATETYTPRLKVGDKVALSITSENPIASAPFNMSTGVTASGEQATAGMTYYLVDVDGNITLPVLGVQQVKGMSIPEVKASVRSKLIDGGLLKDPQVIVALDGFNITVLGQVRSPGTFYIPGQRITVLQALGLAGDLDITGNRSNVLVMRDFNGTKVSTRIDLTKKEVLNSPVYYLTQNDVIYVEPNQSKVNESKSSNRALTLSVASLLLTLTTTVVVLLRN</sequence>
<evidence type="ECO:0000256" key="4">
    <source>
        <dbReference type="ARBA" id="ARBA00022452"/>
    </source>
</evidence>
<proteinExistence type="inferred from homology"/>
<dbReference type="PANTHER" id="PTHR33619">
    <property type="entry name" value="POLYSACCHARIDE EXPORT PROTEIN GFCE-RELATED"/>
    <property type="match status" value="1"/>
</dbReference>
<evidence type="ECO:0000256" key="2">
    <source>
        <dbReference type="ARBA" id="ARBA00009450"/>
    </source>
</evidence>
<keyword evidence="5" id="KW-0762">Sugar transport</keyword>
<keyword evidence="13" id="KW-0998">Cell outer membrane</keyword>
<evidence type="ECO:0000256" key="5">
    <source>
        <dbReference type="ARBA" id="ARBA00022597"/>
    </source>
</evidence>
<dbReference type="PROSITE" id="PS51257">
    <property type="entry name" value="PROKAR_LIPOPROTEIN"/>
    <property type="match status" value="1"/>
</dbReference>